<evidence type="ECO:0000256" key="10">
    <source>
        <dbReference type="ARBA" id="ARBA00023065"/>
    </source>
</evidence>
<protein>
    <recommendedName>
        <fullName evidence="3">peptide-O-fucosyltransferase</fullName>
        <ecNumber evidence="3">2.4.1.221</ecNumber>
    </recommendedName>
</protein>
<accession>A0A8T0E0A8</accession>
<dbReference type="GO" id="GO:0003676">
    <property type="term" value="F:nucleic acid binding"/>
    <property type="evidence" value="ECO:0007669"/>
    <property type="project" value="InterPro"/>
</dbReference>
<feature type="transmembrane region" description="Helical" evidence="17">
    <location>
        <begin position="312"/>
        <end position="335"/>
    </location>
</feature>
<evidence type="ECO:0000256" key="12">
    <source>
        <dbReference type="ARBA" id="ARBA00023253"/>
    </source>
</evidence>
<comment type="similarity">
    <text evidence="17">Belongs to the ligand-gated ion channel (TC 1.A.9) family.</text>
</comment>
<dbReference type="InterPro" id="IPR012337">
    <property type="entry name" value="RNaseH-like_sf"/>
</dbReference>
<dbReference type="InterPro" id="IPR006029">
    <property type="entry name" value="Neurotrans-gated_channel_TM"/>
</dbReference>
<sequence length="875" mass="101245">MISSAAYLITFQLLFLIGFVEPTVKRPHAVEWEHQETLFAKLTNKEKYNHRLRPYATRNAVRVNNSMFIYSISSIDEVRTEYSMQILYRQTWIDERLKFPPNSSVPKIVGDNWHAQRIWTPSIHAVNDKELGSFTSGGAEGTILMHIHPDGQVLLSKRVKLRAYCEMQFYRYPMDKQQCTLEIESSTLPNTALELAWSEQRALELNHKFLLTGFILTNYTLENIIFSYQDTGNFSRITVRFNFEREFGHFVLDVYIPTMLFVVTSWLSFYIEIPAAPARVTLSITTMLTLVTSERAIREKLPKVSYVHALDIWNVVCTGFVFASLVEYALVNYIYHKDKRKRKKNVGMKRAESTATFCSMESDTGSNLKVFSKKGELEPGMPNKKAASFASFADVQSVNQMEITCGWPLDEFKMTPQDIANSIDRKCRVIFPAGFIVFNIIYWNIICERCGWQMIMQKYASTSDGVHWYCDTSCNPPPSRGSHYKQKRYLLYDVNPGEGFNLRRDVYMRIATVVKQLNDDKKTGQWILVLPPWGPLYHWKSKNLGYQAQIKWDKFFDLGSLQSYVPVMELEDFLDENGYKIDSLYYLQHYAEGWSDSGWEERFDIRDCIEPPPYERTQKGTYTGWFWGYDIIFAKEFHCLSIQGYSSTLKSFLMSSTAKIVMVDRAEDTGQEILNTVFPKDLASVETPIQKSIRVTNRQYKSLTSDPAFTRQEIRQVLHAFKPKTAPVKYNDIIFDPHLYEPTQTPYDQLPCEWVTFPFRQLPPTGDGVEIFTDGSKIDNRVGSAVACYYYGKLIHVDSHRLEDHAIVFQAEACAFYMNLEYIDNMYSWIKASIYSDSLSLLSALASPNRKTWILKQLADKIQRLIPTADSHSFG</sequence>
<feature type="transmembrane region" description="Helical" evidence="17">
    <location>
        <begin position="250"/>
        <end position="271"/>
    </location>
</feature>
<feature type="transmembrane region" description="Helical" evidence="17">
    <location>
        <begin position="429"/>
        <end position="446"/>
    </location>
</feature>
<dbReference type="CDD" id="cd19049">
    <property type="entry name" value="LGIC_TM_anion"/>
    <property type="match status" value="1"/>
</dbReference>
<keyword evidence="7 17" id="KW-0812">Transmembrane</keyword>
<keyword evidence="14 17" id="KW-0407">Ion channel</keyword>
<keyword evidence="21" id="KW-1185">Reference proteome</keyword>
<reference evidence="20" key="1">
    <citation type="journal article" date="2020" name="bioRxiv">
        <title>Chromosome-level reference genome of the European wasp spider Argiope bruennichi: a resource for studies on range expansion and evolutionary adaptation.</title>
        <authorList>
            <person name="Sheffer M.M."/>
            <person name="Hoppe A."/>
            <person name="Krehenwinkel H."/>
            <person name="Uhl G."/>
            <person name="Kuss A.W."/>
            <person name="Jensen L."/>
            <person name="Jensen C."/>
            <person name="Gillespie R.G."/>
            <person name="Hoff K.J."/>
            <person name="Prost S."/>
        </authorList>
    </citation>
    <scope>NUCLEOTIDE SEQUENCE</scope>
</reference>
<dbReference type="Pfam" id="PF10250">
    <property type="entry name" value="O-FucT"/>
    <property type="match status" value="1"/>
</dbReference>
<evidence type="ECO:0000256" key="6">
    <source>
        <dbReference type="ARBA" id="ARBA00022679"/>
    </source>
</evidence>
<dbReference type="EMBL" id="JABXBU010002231">
    <property type="protein sequence ID" value="KAF8764162.1"/>
    <property type="molecule type" value="Genomic_DNA"/>
</dbReference>
<dbReference type="PRINTS" id="PR00253">
    <property type="entry name" value="GABAARECEPTR"/>
</dbReference>
<evidence type="ECO:0000256" key="5">
    <source>
        <dbReference type="ARBA" id="ARBA00022475"/>
    </source>
</evidence>
<evidence type="ECO:0000313" key="20">
    <source>
        <dbReference type="EMBL" id="KAF8764162.1"/>
    </source>
</evidence>
<keyword evidence="11 17" id="KW-0472">Membrane</keyword>
<keyword evidence="10 17" id="KW-0406">Ion transport</keyword>
<dbReference type="Gene3D" id="2.70.170.10">
    <property type="entry name" value="Neurotransmitter-gated ion-channel ligand-binding domain"/>
    <property type="match status" value="1"/>
</dbReference>
<dbReference type="Pfam" id="PF02932">
    <property type="entry name" value="Neur_chan_memb"/>
    <property type="match status" value="1"/>
</dbReference>
<evidence type="ECO:0000256" key="4">
    <source>
        <dbReference type="ARBA" id="ARBA00022448"/>
    </source>
</evidence>
<dbReference type="InterPro" id="IPR006202">
    <property type="entry name" value="Neur_chan_lig-bd"/>
</dbReference>
<dbReference type="Gene3D" id="1.20.58.390">
    <property type="entry name" value="Neurotransmitter-gated ion-channel transmembrane domain"/>
    <property type="match status" value="1"/>
</dbReference>
<organism evidence="20 21">
    <name type="scientific">Argiope bruennichi</name>
    <name type="common">Wasp spider</name>
    <name type="synonym">Aranea bruennichi</name>
    <dbReference type="NCBI Taxonomy" id="94029"/>
    <lineage>
        <taxon>Eukaryota</taxon>
        <taxon>Metazoa</taxon>
        <taxon>Ecdysozoa</taxon>
        <taxon>Arthropoda</taxon>
        <taxon>Chelicerata</taxon>
        <taxon>Arachnida</taxon>
        <taxon>Araneae</taxon>
        <taxon>Araneomorphae</taxon>
        <taxon>Entelegynae</taxon>
        <taxon>Araneoidea</taxon>
        <taxon>Araneidae</taxon>
        <taxon>Argiope</taxon>
    </lineage>
</organism>
<evidence type="ECO:0000256" key="3">
    <source>
        <dbReference type="ARBA" id="ARBA00012196"/>
    </source>
</evidence>
<dbReference type="GO" id="GO:0006004">
    <property type="term" value="P:fucose metabolic process"/>
    <property type="evidence" value="ECO:0007669"/>
    <property type="project" value="UniProtKB-KW"/>
</dbReference>
<keyword evidence="6" id="KW-0808">Transferase</keyword>
<dbReference type="PANTHER" id="PTHR18945">
    <property type="entry name" value="NEUROTRANSMITTER GATED ION CHANNEL"/>
    <property type="match status" value="1"/>
</dbReference>
<dbReference type="InterPro" id="IPR006201">
    <property type="entry name" value="Neur_channel"/>
</dbReference>
<dbReference type="GO" id="GO:0005230">
    <property type="term" value="F:extracellular ligand-gated monoatomic ion channel activity"/>
    <property type="evidence" value="ECO:0007669"/>
    <property type="project" value="InterPro"/>
</dbReference>
<dbReference type="InterPro" id="IPR036719">
    <property type="entry name" value="Neuro-gated_channel_TM_sf"/>
</dbReference>
<dbReference type="InterPro" id="IPR019378">
    <property type="entry name" value="GDP-Fuc_O-FucTrfase"/>
</dbReference>
<dbReference type="InterPro" id="IPR018000">
    <property type="entry name" value="Neurotransmitter_ion_chnl_CS"/>
</dbReference>
<comment type="subcellular location">
    <subcellularLocation>
        <location evidence="2">Cell membrane</location>
    </subcellularLocation>
    <subcellularLocation>
        <location evidence="1">Membrane</location>
        <topology evidence="1">Multi-pass membrane protein</topology>
    </subcellularLocation>
</comment>
<dbReference type="GO" id="GO:0004888">
    <property type="term" value="F:transmembrane signaling receptor activity"/>
    <property type="evidence" value="ECO:0007669"/>
    <property type="project" value="InterPro"/>
</dbReference>
<dbReference type="GO" id="GO:0099095">
    <property type="term" value="F:ligand-gated monoatomic anion channel activity"/>
    <property type="evidence" value="ECO:0007669"/>
    <property type="project" value="UniProtKB-ARBA"/>
</dbReference>
<evidence type="ECO:0000259" key="18">
    <source>
        <dbReference type="Pfam" id="PF02931"/>
    </source>
</evidence>
<dbReference type="Gene3D" id="3.30.420.10">
    <property type="entry name" value="Ribonuclease H-like superfamily/Ribonuclease H"/>
    <property type="match status" value="1"/>
</dbReference>
<evidence type="ECO:0000256" key="11">
    <source>
        <dbReference type="ARBA" id="ARBA00023136"/>
    </source>
</evidence>
<dbReference type="AlphaFoldDB" id="A0A8T0E0A8"/>
<evidence type="ECO:0000256" key="16">
    <source>
        <dbReference type="ARBA" id="ARBA00048647"/>
    </source>
</evidence>
<keyword evidence="9 17" id="KW-1133">Transmembrane helix</keyword>
<name>A0A8T0E0A8_ARGBR</name>
<evidence type="ECO:0000256" key="7">
    <source>
        <dbReference type="ARBA" id="ARBA00022692"/>
    </source>
</evidence>
<comment type="caution">
    <text evidence="17">Lacks conserved residue(s) required for the propagation of feature annotation.</text>
</comment>
<dbReference type="SUPFAM" id="SSF90112">
    <property type="entry name" value="Neurotransmitter-gated ion-channel transmembrane pore"/>
    <property type="match status" value="1"/>
</dbReference>
<dbReference type="NCBIfam" id="TIGR00860">
    <property type="entry name" value="LIC"/>
    <property type="match status" value="1"/>
</dbReference>
<dbReference type="InterPro" id="IPR006028">
    <property type="entry name" value="GABAA/Glycine_rcpt"/>
</dbReference>
<comment type="catalytic activity">
    <reaction evidence="15">
        <text>L-threonyl-[protein] + GDP-beta-L-fucose = 3-O-(alpha-L-fucosyl)-L-threonyl-[protein] + GDP + H(+)</text>
        <dbReference type="Rhea" id="RHEA:70491"/>
        <dbReference type="Rhea" id="RHEA-COMP:11060"/>
        <dbReference type="Rhea" id="RHEA-COMP:17915"/>
        <dbReference type="ChEBI" id="CHEBI:15378"/>
        <dbReference type="ChEBI" id="CHEBI:30013"/>
        <dbReference type="ChEBI" id="CHEBI:57273"/>
        <dbReference type="ChEBI" id="CHEBI:58189"/>
        <dbReference type="ChEBI" id="CHEBI:189631"/>
        <dbReference type="EC" id="2.4.1.221"/>
    </reaction>
    <physiologicalReaction direction="left-to-right" evidence="15">
        <dbReference type="Rhea" id="RHEA:70492"/>
    </physiologicalReaction>
</comment>
<evidence type="ECO:0000256" key="9">
    <source>
        <dbReference type="ARBA" id="ARBA00022989"/>
    </source>
</evidence>
<dbReference type="InterPro" id="IPR038050">
    <property type="entry name" value="Neuro_actylchol_rec"/>
</dbReference>
<evidence type="ECO:0000256" key="14">
    <source>
        <dbReference type="ARBA" id="ARBA00023303"/>
    </source>
</evidence>
<dbReference type="PROSITE" id="PS00236">
    <property type="entry name" value="NEUROTR_ION_CHANNEL"/>
    <property type="match status" value="1"/>
</dbReference>
<feature type="signal peptide" evidence="17">
    <location>
        <begin position="1"/>
        <end position="22"/>
    </location>
</feature>
<evidence type="ECO:0000256" key="13">
    <source>
        <dbReference type="ARBA" id="ARBA00023277"/>
    </source>
</evidence>
<dbReference type="Pfam" id="PF02931">
    <property type="entry name" value="Neur_chan_LBD"/>
    <property type="match status" value="1"/>
</dbReference>
<dbReference type="Proteomes" id="UP000807504">
    <property type="component" value="Unassembled WGS sequence"/>
</dbReference>
<evidence type="ECO:0000313" key="21">
    <source>
        <dbReference type="Proteomes" id="UP000807504"/>
    </source>
</evidence>
<dbReference type="GO" id="GO:0005886">
    <property type="term" value="C:plasma membrane"/>
    <property type="evidence" value="ECO:0007669"/>
    <property type="project" value="UniProtKB-SubCell"/>
</dbReference>
<dbReference type="SUPFAM" id="SSF63712">
    <property type="entry name" value="Nicotinic receptor ligand binding domain-like"/>
    <property type="match status" value="1"/>
</dbReference>
<comment type="caution">
    <text evidence="20">The sequence shown here is derived from an EMBL/GenBank/DDBJ whole genome shotgun (WGS) entry which is preliminary data.</text>
</comment>
<reference evidence="20" key="2">
    <citation type="submission" date="2020-06" db="EMBL/GenBank/DDBJ databases">
        <authorList>
            <person name="Sheffer M."/>
        </authorList>
    </citation>
    <scope>NUCLEOTIDE SEQUENCE</scope>
</reference>
<comment type="catalytic activity">
    <reaction evidence="16">
        <text>L-seryl-[protein] + GDP-beta-L-fucose = 3-O-(alpha-L-fucosyl)-L-seryl-[protein] + GDP + H(+)</text>
        <dbReference type="Rhea" id="RHEA:63644"/>
        <dbReference type="Rhea" id="RHEA-COMP:9863"/>
        <dbReference type="Rhea" id="RHEA-COMP:17914"/>
        <dbReference type="ChEBI" id="CHEBI:15378"/>
        <dbReference type="ChEBI" id="CHEBI:29999"/>
        <dbReference type="ChEBI" id="CHEBI:57273"/>
        <dbReference type="ChEBI" id="CHEBI:58189"/>
        <dbReference type="ChEBI" id="CHEBI:189632"/>
        <dbReference type="EC" id="2.4.1.221"/>
    </reaction>
    <physiologicalReaction direction="left-to-right" evidence="16">
        <dbReference type="Rhea" id="RHEA:63645"/>
    </physiologicalReaction>
</comment>
<dbReference type="InterPro" id="IPR036734">
    <property type="entry name" value="Neur_chan_lig-bd_sf"/>
</dbReference>
<keyword evidence="8 17" id="KW-0732">Signal</keyword>
<evidence type="ECO:0000256" key="2">
    <source>
        <dbReference type="ARBA" id="ARBA00004236"/>
    </source>
</evidence>
<keyword evidence="13" id="KW-0119">Carbohydrate metabolism</keyword>
<evidence type="ECO:0000256" key="17">
    <source>
        <dbReference type="RuleBase" id="RU000687"/>
    </source>
</evidence>
<dbReference type="GO" id="GO:0046922">
    <property type="term" value="F:peptide-O-fucosyltransferase activity"/>
    <property type="evidence" value="ECO:0007669"/>
    <property type="project" value="UniProtKB-EC"/>
</dbReference>
<evidence type="ECO:0000256" key="8">
    <source>
        <dbReference type="ARBA" id="ARBA00022729"/>
    </source>
</evidence>
<feature type="domain" description="Neurotransmitter-gated ion-channel ligand-binding" evidence="18">
    <location>
        <begin position="36"/>
        <end position="246"/>
    </location>
</feature>
<keyword evidence="5" id="KW-1003">Cell membrane</keyword>
<evidence type="ECO:0000256" key="15">
    <source>
        <dbReference type="ARBA" id="ARBA00047273"/>
    </source>
</evidence>
<dbReference type="SUPFAM" id="SSF53098">
    <property type="entry name" value="Ribonuclease H-like"/>
    <property type="match status" value="1"/>
</dbReference>
<keyword evidence="12" id="KW-0294">Fucose metabolism</keyword>
<dbReference type="PRINTS" id="PR00252">
    <property type="entry name" value="NRIONCHANNEL"/>
</dbReference>
<feature type="domain" description="Neurotransmitter-gated ion-channel transmembrane" evidence="19">
    <location>
        <begin position="254"/>
        <end position="363"/>
    </location>
</feature>
<dbReference type="InterPro" id="IPR036397">
    <property type="entry name" value="RNaseH_sf"/>
</dbReference>
<dbReference type="EC" id="2.4.1.221" evidence="3"/>
<proteinExistence type="inferred from homology"/>
<keyword evidence="20" id="KW-0675">Receptor</keyword>
<evidence type="ECO:0000256" key="1">
    <source>
        <dbReference type="ARBA" id="ARBA00004141"/>
    </source>
</evidence>
<keyword evidence="4 17" id="KW-0813">Transport</keyword>
<dbReference type="CDD" id="cd18987">
    <property type="entry name" value="LGIC_ECD_anion"/>
    <property type="match status" value="1"/>
</dbReference>
<dbReference type="Gene3D" id="3.40.50.11340">
    <property type="match status" value="1"/>
</dbReference>
<feature type="chain" id="PRO_5035965304" description="peptide-O-fucosyltransferase" evidence="17">
    <location>
        <begin position="23"/>
        <end position="875"/>
    </location>
</feature>
<evidence type="ECO:0000259" key="19">
    <source>
        <dbReference type="Pfam" id="PF02932"/>
    </source>
</evidence>
<dbReference type="GO" id="GO:0005254">
    <property type="term" value="F:chloride channel activity"/>
    <property type="evidence" value="ECO:0007669"/>
    <property type="project" value="UniProtKB-ARBA"/>
</dbReference>
<gene>
    <name evidence="20" type="ORF">HNY73_022267</name>
</gene>